<evidence type="ECO:0000256" key="6">
    <source>
        <dbReference type="ARBA" id="ARBA00023136"/>
    </source>
</evidence>
<gene>
    <name evidence="11" type="ORF">BPAG_LOCUS9862</name>
</gene>
<dbReference type="PANTHER" id="PTHR14463:SF5">
    <property type="entry name" value="LIPASE MATURATION FACTOR 2"/>
    <property type="match status" value="1"/>
</dbReference>
<dbReference type="STRING" id="6280.A0A158PRC1"/>
<dbReference type="EMBL" id="UZAD01013167">
    <property type="protein sequence ID" value="VDN91048.1"/>
    <property type="molecule type" value="Genomic_DNA"/>
</dbReference>
<feature type="transmembrane region" description="Helical" evidence="8">
    <location>
        <begin position="9"/>
        <end position="29"/>
    </location>
</feature>
<dbReference type="Pfam" id="PF25179">
    <property type="entry name" value="LMF1_C"/>
    <property type="match status" value="1"/>
</dbReference>
<reference evidence="13" key="1">
    <citation type="submission" date="2016-04" db="UniProtKB">
        <authorList>
            <consortium name="WormBaseParasite"/>
        </authorList>
    </citation>
    <scope>IDENTIFICATION</scope>
</reference>
<keyword evidence="12" id="KW-1185">Reference proteome</keyword>
<sequence>MKSKVVKDIILIGHSFIYLAALASLYWQIPGLYGEKGLIPVASKLSCDKSSCQSYRNGVNILPIVINFFCIAPSYALQIVVLFGIAVASLSIMFELARNTISYLLLFVVYSTAVQVGDVFLQFQWDSLLIESGAICILIAPLPFVGPSPADNISLYLMRWLLFRLMYASGVVKLTSRCPLWWNLAEIFIALDVHFECQCVPTWISYYVHMAPKWFKHLSTALTLYIEIILPPLFLLPFKYARYFSFGPQILLMSLIMATGNYNFFNLLISVECVAVLVDSDEFKFCKYLISIFSATKGIYPRFQRLSTHLGTIMSAVLIASTLYFFVYYFNIDIDGFKITSSIGFTMQQFDEFVEESTVWLLHIGVIGFLAEVIAAILRYFTEIHESKLRSLLHLVYVIIIASFFFSISTVSFVVISNRGKAQIPTVVKYMHHYSEFYELTHSYGLFRKMTGLSGRPEIILEGSYELNGPWTMFDFYSKPGKLNERPRFVLPHQPRLDWQMWFAALGTYDNNAFFLSLTYHLLRNNSEVTYLMKKYPFEEKLPKFIRADLYLYHYTTISLKNKWPKDYWRRDFQQEYMPSITREDAKLSDYLYQNGFVLDKQFILMNQDFNLENKLRTLHDLVRTFNPTTFVDSVILAHEEFTPFTIGKRPILTMSNITVFELNYRMLHKNCYHFSDSANCNSDLVTQKSIAKGLGCDKWAGKFCRKFIDNLNMRSLLSSLVLSILLLNFDAFCNSNGQLSQRESFPPRPFFPPSSKKYLVDYYTGNDAEPQDLLYKSEIVVVMYYAPWSRRCTKTRVVFEKVARSLSSSSDISFAAVNCFFPHGECRKSHKTYTYPVIVAYIGKQNLMYTGLLAPDYIYRWISHLRNPIRRLISPVAVNSFLDEFDDAVIAFFHAEVAFAVSYEFQQYIKAALIVFQRQNLLDKVGFAIVTNSSLAMSLNSSPRMWIQLRSWNFTFNYNGSNMTAYKIFDWIKNQVRKSNSLQWISPEMNGIAKSEELLSVLQHDATVVMFVDRQVLYPHSWAISVMRQTIMEYYACGANLTNQMKSRSYKLDALLNETNRIIAVSNHKCQKMDVRAVEIRKCCMTEKTSLTSHCFQCHSKEGINFSENGSCSQLPLFFYNTYSSLFHNVPCLSVLSALGEEQLLSDCCAFLISKNQKLDVLQGTSEQCAKYRLARNLYNRISDSALSTSYPFDATSVTGLSCDKNNSLRFVGVDGRHGDYILKRLRKPYNGQIAALIVDPGTEMTFFMRNEFSRHIFRDFLRAFHNGSLVPHVISEASQKEPNISKHDDLSILPNSTAESFRRDINSSEDAVVFFSGGNWHGPSASVIHVYHSVAHYFHPFPKLIKFFIIDVSLNDLPWQFQMDTLPAVLFFPAERKSSSSRFPALVPLTVPNLIAFIVTRCRRELRWQFCEDALNNFISHGNFWKLCRYPNSPDTSQGNISKIH</sequence>
<comment type="similarity">
    <text evidence="2 8">Belongs to the lipase maturation factor family.</text>
</comment>
<dbReference type="PANTHER" id="PTHR14463">
    <property type="entry name" value="LIPASE MATURATION FACTOR"/>
    <property type="match status" value="1"/>
</dbReference>
<feature type="transmembrane region" description="Helical" evidence="8">
    <location>
        <begin position="127"/>
        <end position="145"/>
    </location>
</feature>
<keyword evidence="7" id="KW-0325">Glycoprotein</keyword>
<comment type="function">
    <text evidence="8">Involved in the maturation of specific proteins in the endoplasmic reticulum.</text>
</comment>
<dbReference type="InterPro" id="IPR036249">
    <property type="entry name" value="Thioredoxin-like_sf"/>
</dbReference>
<evidence type="ECO:0000313" key="11">
    <source>
        <dbReference type="EMBL" id="VDN91048.1"/>
    </source>
</evidence>
<dbReference type="GO" id="GO:0005789">
    <property type="term" value="C:endoplasmic reticulum membrane"/>
    <property type="evidence" value="ECO:0007669"/>
    <property type="project" value="UniProtKB-SubCell"/>
</dbReference>
<evidence type="ECO:0000256" key="8">
    <source>
        <dbReference type="RuleBase" id="RU361229"/>
    </source>
</evidence>
<reference evidence="11 12" key="2">
    <citation type="submission" date="2018-11" db="EMBL/GenBank/DDBJ databases">
        <authorList>
            <consortium name="Pathogen Informatics"/>
        </authorList>
    </citation>
    <scope>NUCLEOTIDE SEQUENCE [LARGE SCALE GENOMIC DNA]</scope>
</reference>
<evidence type="ECO:0000313" key="12">
    <source>
        <dbReference type="Proteomes" id="UP000278627"/>
    </source>
</evidence>
<keyword evidence="3 8" id="KW-0812">Transmembrane</keyword>
<name>A0A158PRC1_BRUPA</name>
<dbReference type="GO" id="GO:0051604">
    <property type="term" value="P:protein maturation"/>
    <property type="evidence" value="ECO:0007669"/>
    <property type="project" value="InterPro"/>
</dbReference>
<feature type="transmembrane region" description="Helical" evidence="8">
    <location>
        <begin position="310"/>
        <end position="330"/>
    </location>
</feature>
<dbReference type="SUPFAM" id="SSF52833">
    <property type="entry name" value="Thioredoxin-like"/>
    <property type="match status" value="2"/>
</dbReference>
<dbReference type="WBParaSite" id="BPAG_0000990001-mRNA-1">
    <property type="protein sequence ID" value="BPAG_0000990001-mRNA-1"/>
    <property type="gene ID" value="BPAG_0000990001"/>
</dbReference>
<feature type="transmembrane region" description="Helical" evidence="8">
    <location>
        <begin position="64"/>
        <end position="88"/>
    </location>
</feature>
<evidence type="ECO:0000256" key="5">
    <source>
        <dbReference type="ARBA" id="ARBA00022989"/>
    </source>
</evidence>
<dbReference type="Proteomes" id="UP000278627">
    <property type="component" value="Unassembled WGS sequence"/>
</dbReference>
<dbReference type="Gene3D" id="3.40.30.10">
    <property type="entry name" value="Glutaredoxin"/>
    <property type="match status" value="2"/>
</dbReference>
<dbReference type="InterPro" id="IPR057433">
    <property type="entry name" value="LMF1/2_C"/>
</dbReference>
<accession>A0A158PRC1</accession>
<feature type="transmembrane region" description="Helical" evidence="8">
    <location>
        <begin position="393"/>
        <end position="416"/>
    </location>
</feature>
<comment type="subcellular location">
    <subcellularLocation>
        <location evidence="1 8">Endoplasmic reticulum membrane</location>
        <topology evidence="1 8">Multi-pass membrane protein</topology>
    </subcellularLocation>
</comment>
<feature type="transmembrane region" description="Helical" evidence="8">
    <location>
        <begin position="220"/>
        <end position="238"/>
    </location>
</feature>
<evidence type="ECO:0000259" key="10">
    <source>
        <dbReference type="Pfam" id="PF25179"/>
    </source>
</evidence>
<feature type="transmembrane region" description="Helical" evidence="8">
    <location>
        <begin position="250"/>
        <end position="278"/>
    </location>
</feature>
<feature type="domain" description="Lipase maturation factor 1/2 N-terminal" evidence="9">
    <location>
        <begin position="122"/>
        <end position="280"/>
    </location>
</feature>
<evidence type="ECO:0000256" key="4">
    <source>
        <dbReference type="ARBA" id="ARBA00022824"/>
    </source>
</evidence>
<proteinExistence type="inferred from homology"/>
<organism evidence="13">
    <name type="scientific">Brugia pahangi</name>
    <name type="common">Filarial nematode worm</name>
    <dbReference type="NCBI Taxonomy" id="6280"/>
    <lineage>
        <taxon>Eukaryota</taxon>
        <taxon>Metazoa</taxon>
        <taxon>Ecdysozoa</taxon>
        <taxon>Nematoda</taxon>
        <taxon>Chromadorea</taxon>
        <taxon>Rhabditida</taxon>
        <taxon>Spirurina</taxon>
        <taxon>Spiruromorpha</taxon>
        <taxon>Filarioidea</taxon>
        <taxon>Onchocercidae</taxon>
        <taxon>Brugia</taxon>
    </lineage>
</organism>
<evidence type="ECO:0000259" key="9">
    <source>
        <dbReference type="Pfam" id="PF06762"/>
    </source>
</evidence>
<protein>
    <recommendedName>
        <fullName evidence="8">Lipase maturation factor</fullName>
    </recommendedName>
</protein>
<evidence type="ECO:0000313" key="13">
    <source>
        <dbReference type="WBParaSite" id="BPAG_0000990001-mRNA-1"/>
    </source>
</evidence>
<feature type="domain" description="Lipase maturation factor 1/2 C-terminal" evidence="10">
    <location>
        <begin position="441"/>
        <end position="579"/>
    </location>
</feature>
<keyword evidence="5 8" id="KW-1133">Transmembrane helix</keyword>
<evidence type="ECO:0000256" key="1">
    <source>
        <dbReference type="ARBA" id="ARBA00004477"/>
    </source>
</evidence>
<dbReference type="Pfam" id="PF06762">
    <property type="entry name" value="LMF1"/>
    <property type="match status" value="1"/>
</dbReference>
<keyword evidence="6 8" id="KW-0472">Membrane</keyword>
<evidence type="ECO:0000256" key="7">
    <source>
        <dbReference type="ARBA" id="ARBA00023180"/>
    </source>
</evidence>
<feature type="transmembrane region" description="Helical" evidence="8">
    <location>
        <begin position="100"/>
        <end position="121"/>
    </location>
</feature>
<evidence type="ECO:0000256" key="2">
    <source>
        <dbReference type="ARBA" id="ARBA00005512"/>
    </source>
</evidence>
<evidence type="ECO:0000256" key="3">
    <source>
        <dbReference type="ARBA" id="ARBA00022692"/>
    </source>
</evidence>
<dbReference type="InterPro" id="IPR057434">
    <property type="entry name" value="LMF1/2_N"/>
</dbReference>
<feature type="transmembrane region" description="Helical" evidence="8">
    <location>
        <begin position="360"/>
        <end position="381"/>
    </location>
</feature>
<dbReference type="InterPro" id="IPR009613">
    <property type="entry name" value="LMF"/>
</dbReference>
<keyword evidence="4 8" id="KW-0256">Endoplasmic reticulum</keyword>